<dbReference type="STRING" id="1513896.SAMN05660841_00343"/>
<dbReference type="NCBIfam" id="TIGR03187">
    <property type="entry name" value="DGQHR"/>
    <property type="match status" value="1"/>
</dbReference>
<dbReference type="OrthoDB" id="9789139at2"/>
<dbReference type="AlphaFoldDB" id="A0A1T5B0S5"/>
<dbReference type="Proteomes" id="UP000190150">
    <property type="component" value="Unassembled WGS sequence"/>
</dbReference>
<keyword evidence="2" id="KW-1185">Reference proteome</keyword>
<dbReference type="RefSeq" id="WP_079640692.1">
    <property type="nucleotide sequence ID" value="NZ_FUZF01000001.1"/>
</dbReference>
<dbReference type="EMBL" id="FUZF01000001">
    <property type="protein sequence ID" value="SKB40657.1"/>
    <property type="molecule type" value="Genomic_DNA"/>
</dbReference>
<dbReference type="Pfam" id="PF14072">
    <property type="entry name" value="DndB"/>
    <property type="match status" value="1"/>
</dbReference>
<dbReference type="InterPro" id="IPR017642">
    <property type="entry name" value="DNA_S_mod_DndB"/>
</dbReference>
<evidence type="ECO:0000313" key="2">
    <source>
        <dbReference type="Proteomes" id="UP000190150"/>
    </source>
</evidence>
<sequence>MKIQVTQYTQNNQDFLSAVFPVETILSTSEILIYGDVEGGYQRKPNPLHIKRITKYILDNKHTFIFPSSIILGADESIKNNIVTDSSGCWLKIDENNKIFRVVDGQHRTEGLREAINKDKSLAKFPLQVIIALSKESNRSVELQIFTDINSKAKRINTDLAELARFDYEILENHIDKNNINRHIGIKTAYYLKDKKESVWHNAIKFDIHAEVTIGIIGIKMFSESISKLIEKYRKDNPVDLNTVSSSHLILYCNEASEYLGAFLSKIWDNVIKQKWEATFKRDFVTNDEGDIVPIYYSKEYYIQKGIGIHAINPIIGDICNEYGFNDAERNISKAINESKITTDDWRMKGPFAGFNSGSGFGKVRRAILNEETV</sequence>
<protein>
    <submittedName>
        <fullName evidence="1">DGQHR domain-containing protein</fullName>
    </submittedName>
</protein>
<evidence type="ECO:0000313" key="1">
    <source>
        <dbReference type="EMBL" id="SKB40657.1"/>
    </source>
</evidence>
<organism evidence="1 2">
    <name type="scientific">Sphingobacterium nematocida</name>
    <dbReference type="NCBI Taxonomy" id="1513896"/>
    <lineage>
        <taxon>Bacteria</taxon>
        <taxon>Pseudomonadati</taxon>
        <taxon>Bacteroidota</taxon>
        <taxon>Sphingobacteriia</taxon>
        <taxon>Sphingobacteriales</taxon>
        <taxon>Sphingobacteriaceae</taxon>
        <taxon>Sphingobacterium</taxon>
    </lineage>
</organism>
<gene>
    <name evidence="1" type="ORF">SAMN05660841_00343</name>
</gene>
<name>A0A1T5B0S5_9SPHI</name>
<dbReference type="InterPro" id="IPR017601">
    <property type="entry name" value="DGQHR-contain_dom"/>
</dbReference>
<reference evidence="2" key="1">
    <citation type="submission" date="2017-02" db="EMBL/GenBank/DDBJ databases">
        <authorList>
            <person name="Varghese N."/>
            <person name="Submissions S."/>
        </authorList>
    </citation>
    <scope>NUCLEOTIDE SEQUENCE [LARGE SCALE GENOMIC DNA]</scope>
    <source>
        <strain evidence="2">DSM 24091</strain>
    </source>
</reference>
<accession>A0A1T5B0S5</accession>
<proteinExistence type="predicted"/>